<dbReference type="Proteomes" id="UP001295740">
    <property type="component" value="Unassembled WGS sequence"/>
</dbReference>
<dbReference type="InterPro" id="IPR001938">
    <property type="entry name" value="Thaumatin"/>
</dbReference>
<gene>
    <name evidence="2" type="ORF">KHLLAP_LOCUS4235</name>
</gene>
<dbReference type="Pfam" id="PF00314">
    <property type="entry name" value="Thaumatin"/>
    <property type="match status" value="1"/>
</dbReference>
<dbReference type="PRINTS" id="PR00347">
    <property type="entry name" value="THAUMATIN"/>
</dbReference>
<proteinExistence type="predicted"/>
<organism evidence="2 3">
    <name type="scientific">Anthostomella pinea</name>
    <dbReference type="NCBI Taxonomy" id="933095"/>
    <lineage>
        <taxon>Eukaryota</taxon>
        <taxon>Fungi</taxon>
        <taxon>Dikarya</taxon>
        <taxon>Ascomycota</taxon>
        <taxon>Pezizomycotina</taxon>
        <taxon>Sordariomycetes</taxon>
        <taxon>Xylariomycetidae</taxon>
        <taxon>Xylariales</taxon>
        <taxon>Xylariaceae</taxon>
        <taxon>Anthostomella</taxon>
    </lineage>
</organism>
<dbReference type="InterPro" id="IPR037176">
    <property type="entry name" value="Osmotin/thaumatin-like_sf"/>
</dbReference>
<feature type="chain" id="PRO_5042472093" evidence="1">
    <location>
        <begin position="37"/>
        <end position="413"/>
    </location>
</feature>
<protein>
    <submittedName>
        <fullName evidence="2">Uu.00g111610.m01.CDS01</fullName>
    </submittedName>
</protein>
<name>A0AAI8VF51_9PEZI</name>
<reference evidence="2" key="1">
    <citation type="submission" date="2023-10" db="EMBL/GenBank/DDBJ databases">
        <authorList>
            <person name="Hackl T."/>
        </authorList>
    </citation>
    <scope>NUCLEOTIDE SEQUENCE</scope>
</reference>
<evidence type="ECO:0000313" key="2">
    <source>
        <dbReference type="EMBL" id="CAJ2503767.1"/>
    </source>
</evidence>
<dbReference type="SUPFAM" id="SSF49870">
    <property type="entry name" value="Osmotin, thaumatin-like protein"/>
    <property type="match status" value="1"/>
</dbReference>
<keyword evidence="3" id="KW-1185">Reference proteome</keyword>
<dbReference type="EMBL" id="CAUWAG010000006">
    <property type="protein sequence ID" value="CAJ2503767.1"/>
    <property type="molecule type" value="Genomic_DNA"/>
</dbReference>
<accession>A0AAI8VF51</accession>
<dbReference type="PROSITE" id="PS51367">
    <property type="entry name" value="THAUMATIN_2"/>
    <property type="match status" value="1"/>
</dbReference>
<evidence type="ECO:0000256" key="1">
    <source>
        <dbReference type="SAM" id="SignalP"/>
    </source>
</evidence>
<comment type="caution">
    <text evidence="2">The sequence shown here is derived from an EMBL/GenBank/DDBJ whole genome shotgun (WGS) entry which is preliminary data.</text>
</comment>
<feature type="signal peptide" evidence="1">
    <location>
        <begin position="1"/>
        <end position="36"/>
    </location>
</feature>
<evidence type="ECO:0000313" key="3">
    <source>
        <dbReference type="Proteomes" id="UP001295740"/>
    </source>
</evidence>
<dbReference type="SMART" id="SM00205">
    <property type="entry name" value="THN"/>
    <property type="match status" value="1"/>
</dbReference>
<keyword evidence="1" id="KW-0732">Signal</keyword>
<sequence length="413" mass="44339">MPRRANRQRRRCSHTETGRLLSAALFLSSQVPQASAAVYPTNNKLYKFDYLSSSAENLGIRRPLTKRENPIPLVITNNCGDTLWPGIGTQNGESPETHGFELASGESANLTVGPTWQGRVWGRTNCTTSGDTASCLTGDCFGKLDCEYGGQVPVTLAEFNLAGGVNGKQCFYDISLVDGYNLPLGIVYIPASNTSDLPPNLVNPSCIGTAGYLQGSSRTGTAYTNSSFPMPYEDGKTNADLADWCPWDLQAFPPTKPGDGVYPYPDDNVQRPIFDPCRSACAANNSPKDCCTGKYNDPNVCGPSQYSKNAKAMCPDAYSYAFDDQTSTFIIPSGGGFEIVFCPEGRSTNILATFSQQLHEIAESGLVSSDVRLKAMSMSYIESIKSAAPALKTPGWTMAVLFAAMAGTSLLLT</sequence>
<dbReference type="Gene3D" id="2.60.110.10">
    <property type="entry name" value="Thaumatin"/>
    <property type="match status" value="1"/>
</dbReference>
<dbReference type="AlphaFoldDB" id="A0AAI8VF51"/>
<dbReference type="PANTHER" id="PTHR31048">
    <property type="entry name" value="OS03G0233200 PROTEIN"/>
    <property type="match status" value="1"/>
</dbReference>